<sequence>MQPYWLFPAKTDAHDDTDGNFGRGGGEGGIEGNSALARVTGDATGLYQGGPTGASFGALPSGPSRHVLRHECAKTREMLRQSKIGSLTYRP</sequence>
<gene>
    <name evidence="1" type="ORF">RRG08_012943</name>
</gene>
<comment type="caution">
    <text evidence="1">The sequence shown here is derived from an EMBL/GenBank/DDBJ whole genome shotgun (WGS) entry which is preliminary data.</text>
</comment>
<dbReference type="AlphaFoldDB" id="A0AAE0ZZW5"/>
<protein>
    <submittedName>
        <fullName evidence="1">Uncharacterized protein</fullName>
    </submittedName>
</protein>
<dbReference type="Proteomes" id="UP001283361">
    <property type="component" value="Unassembled WGS sequence"/>
</dbReference>
<organism evidence="1 2">
    <name type="scientific">Elysia crispata</name>
    <name type="common">lettuce slug</name>
    <dbReference type="NCBI Taxonomy" id="231223"/>
    <lineage>
        <taxon>Eukaryota</taxon>
        <taxon>Metazoa</taxon>
        <taxon>Spiralia</taxon>
        <taxon>Lophotrochozoa</taxon>
        <taxon>Mollusca</taxon>
        <taxon>Gastropoda</taxon>
        <taxon>Heterobranchia</taxon>
        <taxon>Euthyneura</taxon>
        <taxon>Panpulmonata</taxon>
        <taxon>Sacoglossa</taxon>
        <taxon>Placobranchoidea</taxon>
        <taxon>Plakobranchidae</taxon>
        <taxon>Elysia</taxon>
    </lineage>
</organism>
<accession>A0AAE0ZZW5</accession>
<keyword evidence="2" id="KW-1185">Reference proteome</keyword>
<evidence type="ECO:0000313" key="2">
    <source>
        <dbReference type="Proteomes" id="UP001283361"/>
    </source>
</evidence>
<proteinExistence type="predicted"/>
<evidence type="ECO:0000313" key="1">
    <source>
        <dbReference type="EMBL" id="KAK3778669.1"/>
    </source>
</evidence>
<reference evidence="1" key="1">
    <citation type="journal article" date="2023" name="G3 (Bethesda)">
        <title>A reference genome for the long-term kleptoplast-retaining sea slug Elysia crispata morphotype clarki.</title>
        <authorList>
            <person name="Eastman K.E."/>
            <person name="Pendleton A.L."/>
            <person name="Shaikh M.A."/>
            <person name="Suttiyut T."/>
            <person name="Ogas R."/>
            <person name="Tomko P."/>
            <person name="Gavelis G."/>
            <person name="Widhalm J.R."/>
            <person name="Wisecaver J.H."/>
        </authorList>
    </citation>
    <scope>NUCLEOTIDE SEQUENCE</scope>
    <source>
        <strain evidence="1">ECLA1</strain>
    </source>
</reference>
<dbReference type="EMBL" id="JAWDGP010002895">
    <property type="protein sequence ID" value="KAK3778669.1"/>
    <property type="molecule type" value="Genomic_DNA"/>
</dbReference>
<name>A0AAE0ZZW5_9GAST</name>